<evidence type="ECO:0000256" key="1">
    <source>
        <dbReference type="SAM" id="MobiDB-lite"/>
    </source>
</evidence>
<gene>
    <name evidence="2" type="ORF">CEXT_759311</name>
</gene>
<sequence length="90" mass="10105">MISCKRFLAQIVRGWSKSISSPFHLSKCNALQFLDGPSPNRSPDEQCHLSEAEGTIQPLRPSGEKRGRDPAGGVGVHQRKRRRVLPTERR</sequence>
<evidence type="ECO:0000313" key="2">
    <source>
        <dbReference type="EMBL" id="GIY70428.1"/>
    </source>
</evidence>
<feature type="region of interest" description="Disordered" evidence="1">
    <location>
        <begin position="36"/>
        <end position="90"/>
    </location>
</feature>
<accession>A0AAV4VLN8</accession>
<dbReference type="EMBL" id="BPLR01014664">
    <property type="protein sequence ID" value="GIY70428.1"/>
    <property type="molecule type" value="Genomic_DNA"/>
</dbReference>
<proteinExistence type="predicted"/>
<evidence type="ECO:0000313" key="3">
    <source>
        <dbReference type="Proteomes" id="UP001054945"/>
    </source>
</evidence>
<feature type="compositionally biased region" description="Basic and acidic residues" evidence="1">
    <location>
        <begin position="42"/>
        <end position="51"/>
    </location>
</feature>
<protein>
    <submittedName>
        <fullName evidence="2">Uncharacterized protein</fullName>
    </submittedName>
</protein>
<name>A0AAV4VLN8_CAEEX</name>
<comment type="caution">
    <text evidence="2">The sequence shown here is derived from an EMBL/GenBank/DDBJ whole genome shotgun (WGS) entry which is preliminary data.</text>
</comment>
<keyword evidence="3" id="KW-1185">Reference proteome</keyword>
<dbReference type="AlphaFoldDB" id="A0AAV4VLN8"/>
<dbReference type="Proteomes" id="UP001054945">
    <property type="component" value="Unassembled WGS sequence"/>
</dbReference>
<reference evidence="2 3" key="1">
    <citation type="submission" date="2021-06" db="EMBL/GenBank/DDBJ databases">
        <title>Caerostris extrusa draft genome.</title>
        <authorList>
            <person name="Kono N."/>
            <person name="Arakawa K."/>
        </authorList>
    </citation>
    <scope>NUCLEOTIDE SEQUENCE [LARGE SCALE GENOMIC DNA]</scope>
</reference>
<organism evidence="2 3">
    <name type="scientific">Caerostris extrusa</name>
    <name type="common">Bark spider</name>
    <name type="synonym">Caerostris bankana</name>
    <dbReference type="NCBI Taxonomy" id="172846"/>
    <lineage>
        <taxon>Eukaryota</taxon>
        <taxon>Metazoa</taxon>
        <taxon>Ecdysozoa</taxon>
        <taxon>Arthropoda</taxon>
        <taxon>Chelicerata</taxon>
        <taxon>Arachnida</taxon>
        <taxon>Araneae</taxon>
        <taxon>Araneomorphae</taxon>
        <taxon>Entelegynae</taxon>
        <taxon>Araneoidea</taxon>
        <taxon>Araneidae</taxon>
        <taxon>Caerostris</taxon>
    </lineage>
</organism>